<feature type="compositionally biased region" description="Basic and acidic residues" evidence="1">
    <location>
        <begin position="31"/>
        <end position="45"/>
    </location>
</feature>
<evidence type="ECO:0000256" key="1">
    <source>
        <dbReference type="SAM" id="MobiDB-lite"/>
    </source>
</evidence>
<proteinExistence type="predicted"/>
<gene>
    <name evidence="2" type="ORF">RJJ65_15875</name>
</gene>
<name>A0AAJ2GU74_9HYPH</name>
<feature type="region of interest" description="Disordered" evidence="1">
    <location>
        <begin position="134"/>
        <end position="170"/>
    </location>
</feature>
<evidence type="ECO:0000313" key="2">
    <source>
        <dbReference type="EMBL" id="MDR9774115.1"/>
    </source>
</evidence>
<accession>A0AAJ2GU74</accession>
<dbReference type="Proteomes" id="UP001268610">
    <property type="component" value="Unassembled WGS sequence"/>
</dbReference>
<organism evidence="2 3">
    <name type="scientific">Rhizobium hidalgonense</name>
    <dbReference type="NCBI Taxonomy" id="1538159"/>
    <lineage>
        <taxon>Bacteria</taxon>
        <taxon>Pseudomonadati</taxon>
        <taxon>Pseudomonadota</taxon>
        <taxon>Alphaproteobacteria</taxon>
        <taxon>Hyphomicrobiales</taxon>
        <taxon>Rhizobiaceae</taxon>
        <taxon>Rhizobium/Agrobacterium group</taxon>
        <taxon>Rhizobium</taxon>
    </lineage>
</organism>
<dbReference type="RefSeq" id="WP_310856921.1">
    <property type="nucleotide sequence ID" value="NZ_JAVLSD010000008.1"/>
</dbReference>
<protein>
    <submittedName>
        <fullName evidence="2">Uncharacterized protein</fullName>
    </submittedName>
</protein>
<dbReference type="EMBL" id="JAVLSF010000008">
    <property type="protein sequence ID" value="MDR9774115.1"/>
    <property type="molecule type" value="Genomic_DNA"/>
</dbReference>
<comment type="caution">
    <text evidence="2">The sequence shown here is derived from an EMBL/GenBank/DDBJ whole genome shotgun (WGS) entry which is preliminary data.</text>
</comment>
<sequence>MVYEAASDAAGMGCKVKENGLRPGNPSDGNRLPDRNKTHASDQEVSKPFQSLNSLSPKRNILGRNQNITQKHLGADPRRATIRQQQLTNILVERLGNGDIALGWQVYGNISEEEREWLERRQFRGELANEDVIQARLGSASQRPGGAGPSRRRSESGEGGSAGQETIFAP</sequence>
<feature type="compositionally biased region" description="Polar residues" evidence="1">
    <location>
        <begin position="48"/>
        <end position="61"/>
    </location>
</feature>
<reference evidence="2" key="1">
    <citation type="submission" date="2023-04" db="EMBL/GenBank/DDBJ databases">
        <title>Genomic characterization of faba bean (Vicia faba) microsymbionts in Mexican soils.</title>
        <authorList>
            <person name="Rivera Orduna F.N."/>
            <person name="Guevara-Luna J."/>
            <person name="Yan J."/>
            <person name="Arroyo-Herrera I."/>
            <person name="Li Y."/>
            <person name="Vasquez-Murrieta M.S."/>
            <person name="Wang E.T."/>
        </authorList>
    </citation>
    <scope>NUCLEOTIDE SEQUENCE</scope>
    <source>
        <strain evidence="2">CH26</strain>
    </source>
</reference>
<evidence type="ECO:0000313" key="3">
    <source>
        <dbReference type="Proteomes" id="UP001268610"/>
    </source>
</evidence>
<dbReference type="AlphaFoldDB" id="A0AAJ2GU74"/>
<feature type="region of interest" description="Disordered" evidence="1">
    <location>
        <begin position="1"/>
        <end position="61"/>
    </location>
</feature>